<dbReference type="EMBL" id="BONR01000001">
    <property type="protein sequence ID" value="GIG53969.1"/>
    <property type="molecule type" value="Genomic_DNA"/>
</dbReference>
<dbReference type="InterPro" id="IPR036237">
    <property type="entry name" value="Xyl_isomerase-like_sf"/>
</dbReference>
<protein>
    <recommendedName>
        <fullName evidence="4">Xylose isomerase-like TIM barrel domain-containing protein</fullName>
    </recommendedName>
</protein>
<accession>A0A919Q1M4</accession>
<evidence type="ECO:0000313" key="2">
    <source>
        <dbReference type="EMBL" id="GIG53969.1"/>
    </source>
</evidence>
<organism evidence="2 3">
    <name type="scientific">Demequina activiva</name>
    <dbReference type="NCBI Taxonomy" id="1582364"/>
    <lineage>
        <taxon>Bacteria</taxon>
        <taxon>Bacillati</taxon>
        <taxon>Actinomycetota</taxon>
        <taxon>Actinomycetes</taxon>
        <taxon>Micrococcales</taxon>
        <taxon>Demequinaceae</taxon>
        <taxon>Demequina</taxon>
    </lineage>
</organism>
<dbReference type="Proteomes" id="UP000652354">
    <property type="component" value="Unassembled WGS sequence"/>
</dbReference>
<sequence length="302" mass="33484">MGLEIFDRSNLAPWCIVPYDSVQRTPLERAQMIARTGFTQAAWDWRPEHVADFPAQLDAFERYGIGLTALWVSMAWPADESERGLVDPDALAHIDECARRGLTPTLWTCTDFGPPGPWEPLPADAQSEQVRRTTDHLAPLVEMAAEHGMQVGLYNHLGWFGEPENQIAVADALAARGLTNVGLVYVQHHGHAHLNRFTTLWPGIQDRVLALVLNGMVEGAHWGGRKIHPYGHGPADVERARVVVESGWNGPVALLSHTMDDAEHRLLDNLEGLDWVVARLRDPAASPASPPQPRIPEPVWPH</sequence>
<feature type="compositionally biased region" description="Pro residues" evidence="1">
    <location>
        <begin position="288"/>
        <end position="302"/>
    </location>
</feature>
<proteinExistence type="predicted"/>
<name>A0A919Q1M4_9MICO</name>
<gene>
    <name evidence="2" type="ORF">Dac01nite_07210</name>
</gene>
<comment type="caution">
    <text evidence="2">The sequence shown here is derived from an EMBL/GenBank/DDBJ whole genome shotgun (WGS) entry which is preliminary data.</text>
</comment>
<dbReference type="AlphaFoldDB" id="A0A919Q1M4"/>
<evidence type="ECO:0008006" key="4">
    <source>
        <dbReference type="Google" id="ProtNLM"/>
    </source>
</evidence>
<dbReference type="Gene3D" id="3.20.20.150">
    <property type="entry name" value="Divalent-metal-dependent TIM barrel enzymes"/>
    <property type="match status" value="1"/>
</dbReference>
<evidence type="ECO:0000256" key="1">
    <source>
        <dbReference type="SAM" id="MobiDB-lite"/>
    </source>
</evidence>
<feature type="region of interest" description="Disordered" evidence="1">
    <location>
        <begin position="283"/>
        <end position="302"/>
    </location>
</feature>
<reference evidence="2" key="1">
    <citation type="submission" date="2021-01" db="EMBL/GenBank/DDBJ databases">
        <title>Whole genome shotgun sequence of Demequina activiva NBRC 110675.</title>
        <authorList>
            <person name="Komaki H."/>
            <person name="Tamura T."/>
        </authorList>
    </citation>
    <scope>NUCLEOTIDE SEQUENCE</scope>
    <source>
        <strain evidence="2">NBRC 110675</strain>
    </source>
</reference>
<keyword evidence="3" id="KW-1185">Reference proteome</keyword>
<dbReference type="SUPFAM" id="SSF51658">
    <property type="entry name" value="Xylose isomerase-like"/>
    <property type="match status" value="1"/>
</dbReference>
<dbReference type="RefSeq" id="WP_203653422.1">
    <property type="nucleotide sequence ID" value="NZ_BONR01000001.1"/>
</dbReference>
<evidence type="ECO:0000313" key="3">
    <source>
        <dbReference type="Proteomes" id="UP000652354"/>
    </source>
</evidence>